<dbReference type="HOGENOM" id="CLU_2289543_0_0_5"/>
<name>Q07GS0_ROSDO</name>
<dbReference type="AlphaFoldDB" id="Q07GS0"/>
<evidence type="ECO:0000313" key="2">
    <source>
        <dbReference type="Proteomes" id="UP000007029"/>
    </source>
</evidence>
<geneLocation type="plasmid" evidence="1 2">
    <name>pTB1</name>
</geneLocation>
<sequence>MSLLHLSIYANDPESVATFLAQLMGGVAMPFPPFPDCWIACAAEDDGIAIEVYPTTHVLEAGVEQVSCEIKTRDASSTFVHVALCAILSSSEIVTLQPWAV</sequence>
<dbReference type="OrthoDB" id="512901at2"/>
<protein>
    <submittedName>
        <fullName evidence="1">Uncharacterized protein</fullName>
    </submittedName>
</protein>
<proteinExistence type="predicted"/>
<accession>Q07GS0</accession>
<keyword evidence="2" id="KW-1185">Reference proteome</keyword>
<keyword evidence="1" id="KW-0614">Plasmid</keyword>
<organism evidence="1 2">
    <name type="scientific">Roseobacter denitrificans (strain ATCC 33942 / OCh 114)</name>
    <name type="common">Erythrobacter sp. (strain OCh 114)</name>
    <name type="synonym">Roseobacter denitrificans</name>
    <dbReference type="NCBI Taxonomy" id="375451"/>
    <lineage>
        <taxon>Bacteria</taxon>
        <taxon>Pseudomonadati</taxon>
        <taxon>Pseudomonadota</taxon>
        <taxon>Alphaproteobacteria</taxon>
        <taxon>Rhodobacterales</taxon>
        <taxon>Roseobacteraceae</taxon>
        <taxon>Roseobacter</taxon>
    </lineage>
</organism>
<dbReference type="Proteomes" id="UP000007029">
    <property type="component" value="Plasmid pTB1"/>
</dbReference>
<dbReference type="EMBL" id="CP000464">
    <property type="protein sequence ID" value="ABI93329.1"/>
    <property type="molecule type" value="Genomic_DNA"/>
</dbReference>
<reference evidence="1 2" key="1">
    <citation type="journal article" date="2007" name="J. Bacteriol.">
        <title>The complete genome sequence of Roseobacter denitrificans reveals a mixotrophic rather than photosynthetic metabolism.</title>
        <authorList>
            <person name="Swingley W.D."/>
            <person name="Sadekar S."/>
            <person name="Mastrian S.D."/>
            <person name="Matthies H.J."/>
            <person name="Hao J."/>
            <person name="Ramos H."/>
            <person name="Acharya C.R."/>
            <person name="Conrad A.L."/>
            <person name="Taylor H.L."/>
            <person name="Dejesa L.C."/>
            <person name="Shah M.K."/>
            <person name="O'huallachain M.E."/>
            <person name="Lince M.T."/>
            <person name="Blankenship R.E."/>
            <person name="Beatty J.T."/>
            <person name="Touchman J.W."/>
        </authorList>
    </citation>
    <scope>NUCLEOTIDE SEQUENCE [LARGE SCALE GENOMIC DNA]</scope>
    <source>
        <strain evidence="2">ATCC 33942 / OCh 114</strain>
        <plasmid evidence="1 2">pTB1</plasmid>
    </source>
</reference>
<dbReference type="KEGG" id="rde:RD1_A0027"/>
<dbReference type="RefSeq" id="WP_011655385.1">
    <property type="nucleotide sequence ID" value="NC_008386.1"/>
</dbReference>
<gene>
    <name evidence="1" type="ordered locus">RD1_A0027</name>
</gene>
<evidence type="ECO:0000313" key="1">
    <source>
        <dbReference type="EMBL" id="ABI93329.1"/>
    </source>
</evidence>